<accession>A0ABR4NIB0</accession>
<gene>
    <name evidence="4" type="ORF">HK105_200884</name>
</gene>
<name>A0ABR4NIB0_9FUNG</name>
<proteinExistence type="predicted"/>
<keyword evidence="3" id="KW-0732">Signal</keyword>
<sequence>MFRTAAAAVAAAALLAPCVAALYIQEVNAGVCRNAASGAVYPAERIDLDFVSVASLAGETRQCSAVAGSLSASFYYEVNAAMDTATYYHCESPNCATGSCSVARTLAKYDAAAADCGLYFSVLSTEASLTADKLAAIKPVMASTPSAYYYAATVAATGDCKTLAVTTGAVFHVFETCTAANSSAWIKTTLTPDGQATLSNALCPTSGCTSGCVTLSTHVKPAPRGDLSCVSRAGSQNVYTAATAIAATSVFSGTGGSWSPSANSTSSKDKAKEADVPVPVSTNSSGLLTTLSPLAIAGIAVGGVIFLGLCAGLVLVVTRRTNKSSGADSQQRQTFLPKPVTSTTAAP</sequence>
<keyword evidence="2" id="KW-0472">Membrane</keyword>
<feature type="signal peptide" evidence="3">
    <location>
        <begin position="1"/>
        <end position="21"/>
    </location>
</feature>
<keyword evidence="2" id="KW-0812">Transmembrane</keyword>
<keyword evidence="5" id="KW-1185">Reference proteome</keyword>
<dbReference type="Proteomes" id="UP001527925">
    <property type="component" value="Unassembled WGS sequence"/>
</dbReference>
<evidence type="ECO:0000256" key="1">
    <source>
        <dbReference type="SAM" id="MobiDB-lite"/>
    </source>
</evidence>
<feature type="compositionally biased region" description="Polar residues" evidence="1">
    <location>
        <begin position="323"/>
        <end position="347"/>
    </location>
</feature>
<evidence type="ECO:0000313" key="5">
    <source>
        <dbReference type="Proteomes" id="UP001527925"/>
    </source>
</evidence>
<evidence type="ECO:0000313" key="4">
    <source>
        <dbReference type="EMBL" id="KAL2919241.1"/>
    </source>
</evidence>
<feature type="region of interest" description="Disordered" evidence="1">
    <location>
        <begin position="322"/>
        <end position="347"/>
    </location>
</feature>
<dbReference type="EMBL" id="JADGIZ020000003">
    <property type="protein sequence ID" value="KAL2919241.1"/>
    <property type="molecule type" value="Genomic_DNA"/>
</dbReference>
<reference evidence="4 5" key="1">
    <citation type="submission" date="2023-09" db="EMBL/GenBank/DDBJ databases">
        <title>Pangenome analysis of Batrachochytrium dendrobatidis and related Chytrids.</title>
        <authorList>
            <person name="Yacoub M.N."/>
            <person name="Stajich J.E."/>
            <person name="James T.Y."/>
        </authorList>
    </citation>
    <scope>NUCLEOTIDE SEQUENCE [LARGE SCALE GENOMIC DNA]</scope>
    <source>
        <strain evidence="4 5">JEL0888</strain>
    </source>
</reference>
<feature type="transmembrane region" description="Helical" evidence="2">
    <location>
        <begin position="294"/>
        <end position="317"/>
    </location>
</feature>
<comment type="caution">
    <text evidence="4">The sequence shown here is derived from an EMBL/GenBank/DDBJ whole genome shotgun (WGS) entry which is preliminary data.</text>
</comment>
<organism evidence="4 5">
    <name type="scientific">Polyrhizophydium stewartii</name>
    <dbReference type="NCBI Taxonomy" id="2732419"/>
    <lineage>
        <taxon>Eukaryota</taxon>
        <taxon>Fungi</taxon>
        <taxon>Fungi incertae sedis</taxon>
        <taxon>Chytridiomycota</taxon>
        <taxon>Chytridiomycota incertae sedis</taxon>
        <taxon>Chytridiomycetes</taxon>
        <taxon>Rhizophydiales</taxon>
        <taxon>Rhizophydiales incertae sedis</taxon>
        <taxon>Polyrhizophydium</taxon>
    </lineage>
</organism>
<evidence type="ECO:0000256" key="2">
    <source>
        <dbReference type="SAM" id="Phobius"/>
    </source>
</evidence>
<keyword evidence="2" id="KW-1133">Transmembrane helix</keyword>
<feature type="compositionally biased region" description="Polar residues" evidence="1">
    <location>
        <begin position="254"/>
        <end position="266"/>
    </location>
</feature>
<feature type="region of interest" description="Disordered" evidence="1">
    <location>
        <begin position="254"/>
        <end position="279"/>
    </location>
</feature>
<feature type="chain" id="PRO_5046577996" evidence="3">
    <location>
        <begin position="22"/>
        <end position="347"/>
    </location>
</feature>
<protein>
    <submittedName>
        <fullName evidence="4">Uncharacterized protein</fullName>
    </submittedName>
</protein>
<evidence type="ECO:0000256" key="3">
    <source>
        <dbReference type="SAM" id="SignalP"/>
    </source>
</evidence>